<reference evidence="1 2" key="1">
    <citation type="submission" date="2024-09" db="EMBL/GenBank/DDBJ databases">
        <title>Genome sequencing and assembly of Phytophthora oleae, isolate VK10A, causative agent of rot of olive drupes.</title>
        <authorList>
            <person name="Conti Taguali S."/>
            <person name="Riolo M."/>
            <person name="La Spada F."/>
            <person name="Cacciola S.O."/>
            <person name="Dionisio G."/>
        </authorList>
    </citation>
    <scope>NUCLEOTIDE SEQUENCE [LARGE SCALE GENOMIC DNA]</scope>
    <source>
        <strain evidence="1 2">VK10A</strain>
    </source>
</reference>
<organism evidence="1 2">
    <name type="scientific">Phytophthora oleae</name>
    <dbReference type="NCBI Taxonomy" id="2107226"/>
    <lineage>
        <taxon>Eukaryota</taxon>
        <taxon>Sar</taxon>
        <taxon>Stramenopiles</taxon>
        <taxon>Oomycota</taxon>
        <taxon>Peronosporomycetes</taxon>
        <taxon>Peronosporales</taxon>
        <taxon>Peronosporaceae</taxon>
        <taxon>Phytophthora</taxon>
    </lineage>
</organism>
<evidence type="ECO:0000313" key="2">
    <source>
        <dbReference type="Proteomes" id="UP001632037"/>
    </source>
</evidence>
<keyword evidence="2" id="KW-1185">Reference proteome</keyword>
<dbReference type="AlphaFoldDB" id="A0ABD3FXP1"/>
<dbReference type="EMBL" id="JBIMZQ010000005">
    <property type="protein sequence ID" value="KAL3671513.1"/>
    <property type="molecule type" value="Genomic_DNA"/>
</dbReference>
<comment type="caution">
    <text evidence="1">The sequence shown here is derived from an EMBL/GenBank/DDBJ whole genome shotgun (WGS) entry which is preliminary data.</text>
</comment>
<dbReference type="Proteomes" id="UP001632037">
    <property type="component" value="Unassembled WGS sequence"/>
</dbReference>
<evidence type="ECO:0000313" key="1">
    <source>
        <dbReference type="EMBL" id="KAL3671513.1"/>
    </source>
</evidence>
<accession>A0ABD3FXP1</accession>
<gene>
    <name evidence="1" type="ORF">V7S43_003434</name>
</gene>
<name>A0ABD3FXP1_9STRA</name>
<protein>
    <submittedName>
        <fullName evidence="1">Uncharacterized protein</fullName>
    </submittedName>
</protein>
<proteinExistence type="predicted"/>
<sequence length="57" mass="6701">MAQFIKENHSDLLYDYKATKKAISTAYDSLLRLLRRFAYQHGFVQRTPHGLPSEFLL</sequence>